<dbReference type="Proteomes" id="UP000722791">
    <property type="component" value="Unassembled WGS sequence"/>
</dbReference>
<feature type="transmembrane region" description="Helical" evidence="3">
    <location>
        <begin position="555"/>
        <end position="575"/>
    </location>
</feature>
<sequence>VLPFRHETGSTTSRVDAITSGANAACGVTHSPQRIPVMTMSTQGSVGAASTAGGGGGGGGGPGLAGGLLGGDYVLLERQLAVREEQVSALSSSLEAVQRGAADAASRHALELATLKDQLATTRMALERVEREVARRPEPKAHQELRRRVEALQSLVDVQMQAEGWSGEQVEATLRDPSAQSVTTVLQERSRKLSSEVNSLKRQLAERDKQIQDLEGQLKELESDLQRRAKLVAQLEEHLAAAAGAAASAAGGGAATVAATTAATIPLAAAGGAESRLDTVLLPQLSGSLGILPSGDLEAAPSTTSLTAATSGDAAVAASHGFGAAAAAAGGGSLLEIVVSQRDRFRQRMVQLEEEKSQLSDELHKTQQQLQSCRNDNVALFEKIRYLERYNQRAAAASRATVVRVDAAGVAQPSAEELAAARTNRYQCGPFALEVGGTRRGALDAAGTAGGAGGGLGAGGATKLGGGGSGGGIRSRGARRGGAGALACFGGDGDDVEAGGATPESRAARAYEARVNPFAEFQQSEAELRVRNLQVHDRALLAGSRLLLGSRVARMFLAIYTVMLHFIILLLFFYATTPCPVQGAQLDAAALASAMSAAAAATTGAGSSAASVPGTLATSALR</sequence>
<keyword evidence="3" id="KW-0472">Membrane</keyword>
<dbReference type="PANTHER" id="PTHR14043">
    <property type="entry name" value="CCAAT DISPLACEMENT PROTEIN-RELATED"/>
    <property type="match status" value="1"/>
</dbReference>
<evidence type="ECO:0000256" key="2">
    <source>
        <dbReference type="SAM" id="Coils"/>
    </source>
</evidence>
<gene>
    <name evidence="5" type="ORF">Vretimale_9054</name>
</gene>
<dbReference type="GO" id="GO:0000139">
    <property type="term" value="C:Golgi membrane"/>
    <property type="evidence" value="ECO:0007669"/>
    <property type="project" value="InterPro"/>
</dbReference>
<organism evidence="5 6">
    <name type="scientific">Volvox reticuliferus</name>
    <dbReference type="NCBI Taxonomy" id="1737510"/>
    <lineage>
        <taxon>Eukaryota</taxon>
        <taxon>Viridiplantae</taxon>
        <taxon>Chlorophyta</taxon>
        <taxon>core chlorophytes</taxon>
        <taxon>Chlorophyceae</taxon>
        <taxon>CS clade</taxon>
        <taxon>Chlamydomonadales</taxon>
        <taxon>Volvocaceae</taxon>
        <taxon>Volvox</taxon>
    </lineage>
</organism>
<dbReference type="EMBL" id="BNCQ01000016">
    <property type="protein sequence ID" value="GIM04494.1"/>
    <property type="molecule type" value="Genomic_DNA"/>
</dbReference>
<keyword evidence="3" id="KW-1133">Transmembrane helix</keyword>
<feature type="domain" description="CASP C-terminal" evidence="4">
    <location>
        <begin position="505"/>
        <end position="576"/>
    </location>
</feature>
<evidence type="ECO:0000259" key="4">
    <source>
        <dbReference type="Pfam" id="PF08172"/>
    </source>
</evidence>
<dbReference type="InterPro" id="IPR012955">
    <property type="entry name" value="CASP_C"/>
</dbReference>
<reference evidence="5" key="1">
    <citation type="journal article" date="2021" name="Proc. Natl. Acad. Sci. U.S.A.">
        <title>Three genomes in the algal genus Volvox reveal the fate of a haploid sex-determining region after a transition to homothallism.</title>
        <authorList>
            <person name="Yamamoto K."/>
            <person name="Hamaji T."/>
            <person name="Kawai-Toyooka H."/>
            <person name="Matsuzaki R."/>
            <person name="Takahashi F."/>
            <person name="Nishimura Y."/>
            <person name="Kawachi M."/>
            <person name="Noguchi H."/>
            <person name="Minakuchi Y."/>
            <person name="Umen J.G."/>
            <person name="Toyoda A."/>
            <person name="Nozaki H."/>
        </authorList>
    </citation>
    <scope>NUCLEOTIDE SEQUENCE</scope>
    <source>
        <strain evidence="5">NIES-3785</strain>
    </source>
</reference>
<feature type="coiled-coil region" evidence="2">
    <location>
        <begin position="190"/>
        <end position="238"/>
    </location>
</feature>
<dbReference type="GO" id="GO:0006891">
    <property type="term" value="P:intra-Golgi vesicle-mediated transport"/>
    <property type="evidence" value="ECO:0007669"/>
    <property type="project" value="InterPro"/>
</dbReference>
<evidence type="ECO:0000313" key="6">
    <source>
        <dbReference type="Proteomes" id="UP000722791"/>
    </source>
</evidence>
<dbReference type="AlphaFoldDB" id="A0A8J4LPK6"/>
<dbReference type="PANTHER" id="PTHR14043:SF2">
    <property type="entry name" value="HOMEOBOX PROTEIN CUT"/>
    <property type="match status" value="1"/>
</dbReference>
<protein>
    <recommendedName>
        <fullName evidence="4">CASP C-terminal domain-containing protein</fullName>
    </recommendedName>
</protein>
<feature type="domain" description="CASP C-terminal" evidence="4">
    <location>
        <begin position="212"/>
        <end position="426"/>
    </location>
</feature>
<dbReference type="Pfam" id="PF08172">
    <property type="entry name" value="CASP_C"/>
    <property type="match status" value="2"/>
</dbReference>
<keyword evidence="1 2" id="KW-0175">Coiled coil</keyword>
<dbReference type="Gene3D" id="1.20.1170.10">
    <property type="match status" value="1"/>
</dbReference>
<accession>A0A8J4LPK6</accession>
<feature type="coiled-coil region" evidence="2">
    <location>
        <begin position="335"/>
        <end position="376"/>
    </location>
</feature>
<evidence type="ECO:0000313" key="5">
    <source>
        <dbReference type="EMBL" id="GIM04494.1"/>
    </source>
</evidence>
<feature type="non-terminal residue" evidence="5">
    <location>
        <position position="1"/>
    </location>
</feature>
<evidence type="ECO:0000256" key="3">
    <source>
        <dbReference type="SAM" id="Phobius"/>
    </source>
</evidence>
<comment type="caution">
    <text evidence="5">The sequence shown here is derived from an EMBL/GenBank/DDBJ whole genome shotgun (WGS) entry which is preliminary data.</text>
</comment>
<proteinExistence type="predicted"/>
<keyword evidence="3" id="KW-0812">Transmembrane</keyword>
<evidence type="ECO:0000256" key="1">
    <source>
        <dbReference type="ARBA" id="ARBA00023054"/>
    </source>
</evidence>
<name>A0A8J4LPK6_9CHLO</name>